<feature type="domain" description="C-type lectin" evidence="3">
    <location>
        <begin position="135"/>
        <end position="261"/>
    </location>
</feature>
<dbReference type="Proteomes" id="UP000838878">
    <property type="component" value="Chromosome 14"/>
</dbReference>
<dbReference type="Pfam" id="PF00059">
    <property type="entry name" value="Lectin_C"/>
    <property type="match status" value="1"/>
</dbReference>
<dbReference type="InterPro" id="IPR018378">
    <property type="entry name" value="C-type_lectin_CS"/>
</dbReference>
<dbReference type="PANTHER" id="PTHR22801:SF63">
    <property type="entry name" value="C-TYPE LECTIN DOMAIN-CONTAINING PROTEIN"/>
    <property type="match status" value="1"/>
</dbReference>
<evidence type="ECO:0000256" key="2">
    <source>
        <dbReference type="SAM" id="SignalP"/>
    </source>
</evidence>
<reference evidence="4" key="1">
    <citation type="submission" date="2021-12" db="EMBL/GenBank/DDBJ databases">
        <authorList>
            <person name="Martin H S."/>
        </authorList>
    </citation>
    <scope>NUCLEOTIDE SEQUENCE</scope>
</reference>
<dbReference type="Gene3D" id="3.10.100.10">
    <property type="entry name" value="Mannose-Binding Protein A, subunit A"/>
    <property type="match status" value="2"/>
</dbReference>
<dbReference type="InterPro" id="IPR001304">
    <property type="entry name" value="C-type_lectin-like"/>
</dbReference>
<dbReference type="SMART" id="SM00034">
    <property type="entry name" value="CLECT"/>
    <property type="match status" value="2"/>
</dbReference>
<evidence type="ECO:0000313" key="4">
    <source>
        <dbReference type="EMBL" id="CAH0719665.1"/>
    </source>
</evidence>
<keyword evidence="2" id="KW-0732">Signal</keyword>
<dbReference type="InterPro" id="IPR016186">
    <property type="entry name" value="C-type_lectin-like/link_sf"/>
</dbReference>
<keyword evidence="1" id="KW-1015">Disulfide bond</keyword>
<protein>
    <recommendedName>
        <fullName evidence="3">C-type lectin domain-containing protein</fullName>
    </recommendedName>
</protein>
<dbReference type="AlphaFoldDB" id="A0A8J9VHT9"/>
<gene>
    <name evidence="4" type="ORF">BINO364_LOCUS5973</name>
</gene>
<feature type="non-terminal residue" evidence="4">
    <location>
        <position position="273"/>
    </location>
</feature>
<dbReference type="OrthoDB" id="7357196at2759"/>
<accession>A0A8J9VHT9</accession>
<dbReference type="SUPFAM" id="SSF56436">
    <property type="entry name" value="C-type lectin-like"/>
    <property type="match status" value="2"/>
</dbReference>
<evidence type="ECO:0000256" key="1">
    <source>
        <dbReference type="ARBA" id="ARBA00023157"/>
    </source>
</evidence>
<dbReference type="PROSITE" id="PS50041">
    <property type="entry name" value="C_TYPE_LECTIN_2"/>
    <property type="match status" value="1"/>
</dbReference>
<sequence length="273" mass="31105">MGDIFFKLQIIVCLASTALCHEFRCDYEYDADVDGWLKFHMIPATWHDARLRCHLEDLHFIITGVPLSEIPITWANDEPDNLFNNESCLFLNPDRNVGDMDCTETRPYVCYKNYDDEESIGECGIMDDDYFFSNKTGSCYKFHTIPRSYSRAVMACAAEGGYLAIINTKTEAKIIASSFSHSLPSQMSKLCPEDEAYMGFSDWNEHGEWLTFHGESLQKAGYSKWYSGDPNYHSMKHCGGVDSAGLLISLNCDTPHYFICEKDPESLLCDEEK</sequence>
<feature type="signal peptide" evidence="2">
    <location>
        <begin position="1"/>
        <end position="20"/>
    </location>
</feature>
<name>A0A8J9VHT9_9NEOP</name>
<keyword evidence="5" id="KW-1185">Reference proteome</keyword>
<proteinExistence type="predicted"/>
<dbReference type="InterPro" id="IPR016187">
    <property type="entry name" value="CTDL_fold"/>
</dbReference>
<dbReference type="CDD" id="cd00037">
    <property type="entry name" value="CLECT"/>
    <property type="match status" value="1"/>
</dbReference>
<dbReference type="EMBL" id="OV170234">
    <property type="protein sequence ID" value="CAH0719665.1"/>
    <property type="molecule type" value="Genomic_DNA"/>
</dbReference>
<feature type="chain" id="PRO_5035463136" description="C-type lectin domain-containing protein" evidence="2">
    <location>
        <begin position="21"/>
        <end position="273"/>
    </location>
</feature>
<dbReference type="InterPro" id="IPR050801">
    <property type="entry name" value="Ca-Dep_Lectins_ImmuneDev"/>
</dbReference>
<evidence type="ECO:0000313" key="5">
    <source>
        <dbReference type="Proteomes" id="UP000838878"/>
    </source>
</evidence>
<dbReference type="PANTHER" id="PTHR22801">
    <property type="entry name" value="LITHOSTATHINE"/>
    <property type="match status" value="1"/>
</dbReference>
<evidence type="ECO:0000259" key="3">
    <source>
        <dbReference type="PROSITE" id="PS50041"/>
    </source>
</evidence>
<organism evidence="4 5">
    <name type="scientific">Brenthis ino</name>
    <name type="common">lesser marbled fritillary</name>
    <dbReference type="NCBI Taxonomy" id="405034"/>
    <lineage>
        <taxon>Eukaryota</taxon>
        <taxon>Metazoa</taxon>
        <taxon>Ecdysozoa</taxon>
        <taxon>Arthropoda</taxon>
        <taxon>Hexapoda</taxon>
        <taxon>Insecta</taxon>
        <taxon>Pterygota</taxon>
        <taxon>Neoptera</taxon>
        <taxon>Endopterygota</taxon>
        <taxon>Lepidoptera</taxon>
        <taxon>Glossata</taxon>
        <taxon>Ditrysia</taxon>
        <taxon>Papilionoidea</taxon>
        <taxon>Nymphalidae</taxon>
        <taxon>Heliconiinae</taxon>
        <taxon>Argynnini</taxon>
        <taxon>Brenthis</taxon>
    </lineage>
</organism>
<dbReference type="PROSITE" id="PS00615">
    <property type="entry name" value="C_TYPE_LECTIN_1"/>
    <property type="match status" value="1"/>
</dbReference>